<dbReference type="InterPro" id="IPR036985">
    <property type="entry name" value="Transglutaminase-like_sf"/>
</dbReference>
<feature type="domain" description="Rad4 beta-hairpin" evidence="10">
    <location>
        <begin position="650"/>
        <end position="724"/>
    </location>
</feature>
<dbReference type="Gene3D" id="3.90.260.10">
    <property type="entry name" value="Transglutaminase-like"/>
    <property type="match status" value="1"/>
</dbReference>
<dbReference type="GO" id="GO:0071942">
    <property type="term" value="C:XPC complex"/>
    <property type="evidence" value="ECO:0007669"/>
    <property type="project" value="TreeGrafter"/>
</dbReference>
<evidence type="ECO:0000256" key="6">
    <source>
        <dbReference type="SAM" id="Coils"/>
    </source>
</evidence>
<dbReference type="Pfam" id="PF10404">
    <property type="entry name" value="BHD_2"/>
    <property type="match status" value="1"/>
</dbReference>
<feature type="compositionally biased region" description="Basic and acidic residues" evidence="7">
    <location>
        <begin position="66"/>
        <end position="88"/>
    </location>
</feature>
<evidence type="ECO:0000256" key="7">
    <source>
        <dbReference type="SAM" id="MobiDB-lite"/>
    </source>
</evidence>
<evidence type="ECO:0000259" key="8">
    <source>
        <dbReference type="SMART" id="SM01030"/>
    </source>
</evidence>
<feature type="region of interest" description="Disordered" evidence="7">
    <location>
        <begin position="349"/>
        <end position="400"/>
    </location>
</feature>
<dbReference type="EMBL" id="PDNA01000004">
    <property type="protein sequence ID" value="PGH27737.1"/>
    <property type="molecule type" value="Genomic_DNA"/>
</dbReference>
<dbReference type="InterPro" id="IPR004583">
    <property type="entry name" value="DNA_repair_Rad4"/>
</dbReference>
<evidence type="ECO:0000313" key="11">
    <source>
        <dbReference type="EMBL" id="PGH27737.1"/>
    </source>
</evidence>
<name>A0A2B7Z4I2_POLH7</name>
<dbReference type="InterPro" id="IPR042488">
    <property type="entry name" value="Rad4_BHD3_sf"/>
</dbReference>
<dbReference type="GO" id="GO:0003684">
    <property type="term" value="F:damaged DNA binding"/>
    <property type="evidence" value="ECO:0007669"/>
    <property type="project" value="InterPro"/>
</dbReference>
<dbReference type="SMART" id="SM01032">
    <property type="entry name" value="BHD_3"/>
    <property type="match status" value="1"/>
</dbReference>
<gene>
    <name evidence="11" type="ORF">AJ80_00524</name>
</gene>
<comment type="similarity">
    <text evidence="2">Belongs to the XPC family.</text>
</comment>
<keyword evidence="5" id="KW-0539">Nucleus</keyword>
<dbReference type="Pfam" id="PF10405">
    <property type="entry name" value="BHD_3"/>
    <property type="match status" value="1"/>
</dbReference>
<reference evidence="11 12" key="1">
    <citation type="submission" date="2017-10" db="EMBL/GenBank/DDBJ databases">
        <title>Comparative genomics in systemic dimorphic fungi from Ajellomycetaceae.</title>
        <authorList>
            <person name="Munoz J.F."/>
            <person name="Mcewen J.G."/>
            <person name="Clay O.K."/>
            <person name="Cuomo C.A."/>
        </authorList>
    </citation>
    <scope>NUCLEOTIDE SEQUENCE [LARGE SCALE GENOMIC DNA]</scope>
    <source>
        <strain evidence="11 12">UAMH7299</strain>
    </source>
</reference>
<feature type="compositionally biased region" description="Polar residues" evidence="7">
    <location>
        <begin position="902"/>
        <end position="918"/>
    </location>
</feature>
<dbReference type="STRING" id="1447883.A0A2B7Z4I2"/>
<feature type="region of interest" description="Disordered" evidence="7">
    <location>
        <begin position="767"/>
        <end position="918"/>
    </location>
</feature>
<accession>A0A2B7Z4I2</accession>
<dbReference type="OrthoDB" id="300780at2759"/>
<dbReference type="GO" id="GO:0003697">
    <property type="term" value="F:single-stranded DNA binding"/>
    <property type="evidence" value="ECO:0007669"/>
    <property type="project" value="TreeGrafter"/>
</dbReference>
<evidence type="ECO:0000256" key="1">
    <source>
        <dbReference type="ARBA" id="ARBA00004123"/>
    </source>
</evidence>
<dbReference type="SMART" id="SM01031">
    <property type="entry name" value="BHD_2"/>
    <property type="match status" value="1"/>
</dbReference>
<keyword evidence="3" id="KW-0227">DNA damage</keyword>
<dbReference type="PANTHER" id="PTHR12135:SF0">
    <property type="entry name" value="DNA REPAIR PROTEIN COMPLEMENTING XP-C CELLS"/>
    <property type="match status" value="1"/>
</dbReference>
<dbReference type="InterPro" id="IPR018326">
    <property type="entry name" value="Rad4_beta-hairpin_dom1"/>
</dbReference>
<evidence type="ECO:0000259" key="10">
    <source>
        <dbReference type="SMART" id="SM01032"/>
    </source>
</evidence>
<organism evidence="11 12">
    <name type="scientific">Polytolypa hystricis (strain UAMH7299)</name>
    <dbReference type="NCBI Taxonomy" id="1447883"/>
    <lineage>
        <taxon>Eukaryota</taxon>
        <taxon>Fungi</taxon>
        <taxon>Dikarya</taxon>
        <taxon>Ascomycota</taxon>
        <taxon>Pezizomycotina</taxon>
        <taxon>Eurotiomycetes</taxon>
        <taxon>Eurotiomycetidae</taxon>
        <taxon>Onygenales</taxon>
        <taxon>Onygenales incertae sedis</taxon>
        <taxon>Polytolypa</taxon>
    </lineage>
</organism>
<dbReference type="GO" id="GO:0000111">
    <property type="term" value="C:nucleotide-excision repair factor 2 complex"/>
    <property type="evidence" value="ECO:0007669"/>
    <property type="project" value="TreeGrafter"/>
</dbReference>
<dbReference type="Gene3D" id="3.30.70.2460">
    <property type="entry name" value="Rad4, beta-hairpin domain BHD3"/>
    <property type="match status" value="1"/>
</dbReference>
<dbReference type="GO" id="GO:0005737">
    <property type="term" value="C:cytoplasm"/>
    <property type="evidence" value="ECO:0007669"/>
    <property type="project" value="TreeGrafter"/>
</dbReference>
<dbReference type="GO" id="GO:0006289">
    <property type="term" value="P:nucleotide-excision repair"/>
    <property type="evidence" value="ECO:0007669"/>
    <property type="project" value="InterPro"/>
</dbReference>
<dbReference type="InterPro" id="IPR018327">
    <property type="entry name" value="BHD_2"/>
</dbReference>
<proteinExistence type="inferred from homology"/>
<dbReference type="InterPro" id="IPR038765">
    <property type="entry name" value="Papain-like_cys_pep_sf"/>
</dbReference>
<evidence type="ECO:0000259" key="9">
    <source>
        <dbReference type="SMART" id="SM01031"/>
    </source>
</evidence>
<evidence type="ECO:0000313" key="12">
    <source>
        <dbReference type="Proteomes" id="UP000224634"/>
    </source>
</evidence>
<dbReference type="InterPro" id="IPR018325">
    <property type="entry name" value="Rad4/PNGase_transGLS-fold"/>
</dbReference>
<protein>
    <recommendedName>
        <fullName evidence="13">Rad4 beta-hairpin domain-containing protein</fullName>
    </recommendedName>
</protein>
<dbReference type="SUPFAM" id="SSF54001">
    <property type="entry name" value="Cysteine proteinases"/>
    <property type="match status" value="1"/>
</dbReference>
<dbReference type="InterPro" id="IPR018328">
    <property type="entry name" value="Rad4_beta-hairpin_dom3"/>
</dbReference>
<dbReference type="Proteomes" id="UP000224634">
    <property type="component" value="Unassembled WGS sequence"/>
</dbReference>
<feature type="domain" description="Rad4 beta-hairpin" evidence="8">
    <location>
        <begin position="518"/>
        <end position="580"/>
    </location>
</feature>
<dbReference type="Gene3D" id="2.20.20.110">
    <property type="entry name" value="Rad4, beta-hairpin domain BHD1"/>
    <property type="match status" value="1"/>
</dbReference>
<dbReference type="GO" id="GO:0006298">
    <property type="term" value="P:mismatch repair"/>
    <property type="evidence" value="ECO:0007669"/>
    <property type="project" value="TreeGrafter"/>
</dbReference>
<evidence type="ECO:0000256" key="2">
    <source>
        <dbReference type="ARBA" id="ARBA00009525"/>
    </source>
</evidence>
<keyword evidence="12" id="KW-1185">Reference proteome</keyword>
<feature type="region of interest" description="Disordered" evidence="7">
    <location>
        <begin position="1"/>
        <end position="99"/>
    </location>
</feature>
<feature type="coiled-coil region" evidence="6">
    <location>
        <begin position="717"/>
        <end position="744"/>
    </location>
</feature>
<evidence type="ECO:0000256" key="4">
    <source>
        <dbReference type="ARBA" id="ARBA00023204"/>
    </source>
</evidence>
<keyword evidence="6" id="KW-0175">Coiled coil</keyword>
<comment type="caution">
    <text evidence="11">The sequence shown here is derived from an EMBL/GenBank/DDBJ whole genome shotgun (WGS) entry which is preliminary data.</text>
</comment>
<dbReference type="PANTHER" id="PTHR12135">
    <property type="entry name" value="DNA REPAIR PROTEIN XP-C / RAD4"/>
    <property type="match status" value="1"/>
</dbReference>
<feature type="compositionally biased region" description="Polar residues" evidence="7">
    <location>
        <begin position="378"/>
        <end position="400"/>
    </location>
</feature>
<keyword evidence="4" id="KW-0234">DNA repair</keyword>
<evidence type="ECO:0000256" key="5">
    <source>
        <dbReference type="ARBA" id="ARBA00023242"/>
    </source>
</evidence>
<evidence type="ECO:0000256" key="3">
    <source>
        <dbReference type="ARBA" id="ARBA00022763"/>
    </source>
</evidence>
<feature type="compositionally biased region" description="Low complexity" evidence="7">
    <location>
        <begin position="871"/>
        <end position="882"/>
    </location>
</feature>
<dbReference type="Gene3D" id="3.30.60.290">
    <property type="entry name" value="Rad4, beta-hairpin domain BHD2"/>
    <property type="match status" value="1"/>
</dbReference>
<comment type="subcellular location">
    <subcellularLocation>
        <location evidence="1">Nucleus</location>
    </subcellularLocation>
</comment>
<dbReference type="Pfam" id="PF03835">
    <property type="entry name" value="Rad4"/>
    <property type="match status" value="1"/>
</dbReference>
<dbReference type="AlphaFoldDB" id="A0A2B7Z4I2"/>
<feature type="region of interest" description="Disordered" evidence="7">
    <location>
        <begin position="931"/>
        <end position="980"/>
    </location>
</feature>
<feature type="compositionally biased region" description="Polar residues" evidence="7">
    <location>
        <begin position="847"/>
        <end position="860"/>
    </location>
</feature>
<dbReference type="Pfam" id="PF10403">
    <property type="entry name" value="BHD_1"/>
    <property type="match status" value="1"/>
</dbReference>
<feature type="domain" description="Rad4 beta-hairpin" evidence="9">
    <location>
        <begin position="582"/>
        <end position="643"/>
    </location>
</feature>
<dbReference type="SMART" id="SM01030">
    <property type="entry name" value="BHD_1"/>
    <property type="match status" value="1"/>
</dbReference>
<sequence>MGKPSPLSARGGRGRPPVRQSTRLTRAMRRHDDIPGVYEEMLAEAESSSAATRTDDRPAKRRRVGQRSERRDIGRGTRGSEDERKLEQESEELVNVADEPEWPTQTIYDIDASEESDMEWEDVEIQDTTGFGQPSQLQPAEREESLQITLEKHDVKEKQRAVPRRKPVTGLEKKWRLDMHKMHVLCLLAHVRLRNSWCNDEEAQDSLRRILSKHIVACLNPKETLPQFSRSTTFADGLKQASDTFKRRFKITAPGMRRPYWLDQETFQSAATVPKDAEMLLSKGDFRKQAAALQGSRDLGAQLFCTLLRAVGVEARLLCSLQVLPFTGVARGVTPVKGEKEYLVVSEDDMLGSTGDSGRGSSASPTPPPTRARRLGQPQFSASPVPTSRPRQTLGLSRGTSESSYPVFWVEAFNEAMQKWVTIDPIVTNTIAKPSRFEPPASDRHNNMSYVIAFEDDASARDVTRRYVKSFNSKTRKNRVEFTKNGEQWWEHTMRVFERPFLEDRDQLELGELTAKVAGETMPRNIQDFKNHPIYALERHLRRNEVIHPKREVGQVSLSKMSPNKKNPALDPVYRRSDVHVVKSADGWYRLGREIKPGEQPLKRLPVSRQRGVDLREELSDYEDEPDETPVYAAFQTELYKPPPIVDNRVIKNAYGNIDVYTPSMIPDGGFYLPYQEAARAARILGIDYADAVTGFQFKGRHGTAVVQGIVASAEYREALVAVIDALEDERVQAEQDRRTAASLQIWKRLLLKLRVAERVKGYRIEGEDEEEVETGLLADEPPADEFGGGGFLPEDIVETAHPANPTAPMAVGESEDPDSPGGGFISESPPLGVPKDAVAPFHPTAGASSAHPQPENASRYTLIVVPNETPSAASPAPNIPSTEQPSSPPASGPSEYRVAPHNQQSETVSSTQLTQSPEASISALVAINSSTKQRSISVEEMSALPDLVHEDSDSEIDQSSMMSHDPEDEDAEPEWLLSD</sequence>
<evidence type="ECO:0008006" key="13">
    <source>
        <dbReference type="Google" id="ProtNLM"/>
    </source>
</evidence>